<protein>
    <submittedName>
        <fullName evidence="2">2-polyprenyl-6-methoxyphenol hydroxylase-like FAD-dependent oxidoreductase</fullName>
    </submittedName>
</protein>
<dbReference type="GO" id="GO:0071949">
    <property type="term" value="F:FAD binding"/>
    <property type="evidence" value="ECO:0007669"/>
    <property type="project" value="InterPro"/>
</dbReference>
<proteinExistence type="predicted"/>
<keyword evidence="3" id="KW-1185">Reference proteome</keyword>
<evidence type="ECO:0000313" key="2">
    <source>
        <dbReference type="EMBL" id="PRY44483.1"/>
    </source>
</evidence>
<dbReference type="PANTHER" id="PTHR46865:SF2">
    <property type="entry name" value="MONOOXYGENASE"/>
    <property type="match status" value="1"/>
</dbReference>
<reference evidence="2 3" key="1">
    <citation type="submission" date="2018-03" db="EMBL/GenBank/DDBJ databases">
        <title>Genomic Encyclopedia of Archaeal and Bacterial Type Strains, Phase II (KMG-II): from individual species to whole genera.</title>
        <authorList>
            <person name="Goeker M."/>
        </authorList>
    </citation>
    <scope>NUCLEOTIDE SEQUENCE [LARGE SCALE GENOMIC DNA]</scope>
    <source>
        <strain evidence="2 3">DSM 44720</strain>
    </source>
</reference>
<dbReference type="Proteomes" id="UP000239494">
    <property type="component" value="Unassembled WGS sequence"/>
</dbReference>
<sequence length="370" mass="40755">MDILISGAGMAGLATALDLSARGHRVTVVERASHFRVNGSPIDVRGDALGILEKMGLLDRVREQRVLTTELVQFVDDDGEPVGRPRSADIGDSPDDLEIAREDLANILVDALPPDVEILFRDSVRSLDDDGTGVDVAFASGHRQRFDIVVGADGQHSRVRGLVFGPEGDFARHLGYYVALADLPDEVRPHRMNPMYNAPGRLAGIARYKDRALAVLMFRSDPIDYDYHDLDEQRRIIVDAFAGTTGWKVPQLIEAVRVDPELYFDSSSQIHMRTWHRGRVVLVGDAAHCATSLSGRGTSLAFTGAYFLAEELDRADGDHVVAFERYETRQRPYAEFAQKSVDAGADLIIPPTWEAIAARNERLDGVAPAR</sequence>
<evidence type="ECO:0000313" key="3">
    <source>
        <dbReference type="Proteomes" id="UP000239494"/>
    </source>
</evidence>
<feature type="domain" description="FAD-binding" evidence="1">
    <location>
        <begin position="2"/>
        <end position="312"/>
    </location>
</feature>
<dbReference type="Gene3D" id="3.30.9.10">
    <property type="entry name" value="D-Amino Acid Oxidase, subunit A, domain 2"/>
    <property type="match status" value="1"/>
</dbReference>
<accession>A0A2T0TFR7</accession>
<comment type="caution">
    <text evidence="2">The sequence shown here is derived from an EMBL/GenBank/DDBJ whole genome shotgun (WGS) entry which is preliminary data.</text>
</comment>
<dbReference type="EMBL" id="PVTF01000002">
    <property type="protein sequence ID" value="PRY44483.1"/>
    <property type="molecule type" value="Genomic_DNA"/>
</dbReference>
<dbReference type="Pfam" id="PF01494">
    <property type="entry name" value="FAD_binding_3"/>
    <property type="match status" value="1"/>
</dbReference>
<dbReference type="AlphaFoldDB" id="A0A2T0TFR7"/>
<dbReference type="Gene3D" id="3.50.50.60">
    <property type="entry name" value="FAD/NAD(P)-binding domain"/>
    <property type="match status" value="1"/>
</dbReference>
<dbReference type="InterPro" id="IPR051704">
    <property type="entry name" value="FAD_aromatic-hydroxylase"/>
</dbReference>
<gene>
    <name evidence="2" type="ORF">CLV43_10248</name>
</gene>
<dbReference type="InterPro" id="IPR036188">
    <property type="entry name" value="FAD/NAD-bd_sf"/>
</dbReference>
<dbReference type="OrthoDB" id="4293235at2"/>
<evidence type="ECO:0000259" key="1">
    <source>
        <dbReference type="Pfam" id="PF01494"/>
    </source>
</evidence>
<dbReference type="RefSeq" id="WP_106186109.1">
    <property type="nucleotide sequence ID" value="NZ_PVTF01000002.1"/>
</dbReference>
<dbReference type="PANTHER" id="PTHR46865">
    <property type="entry name" value="OXIDOREDUCTASE-RELATED"/>
    <property type="match status" value="1"/>
</dbReference>
<dbReference type="SUPFAM" id="SSF51905">
    <property type="entry name" value="FAD/NAD(P)-binding domain"/>
    <property type="match status" value="1"/>
</dbReference>
<dbReference type="PRINTS" id="PR00420">
    <property type="entry name" value="RNGMNOXGNASE"/>
</dbReference>
<organism evidence="2 3">
    <name type="scientific">Umezawaea tangerina</name>
    <dbReference type="NCBI Taxonomy" id="84725"/>
    <lineage>
        <taxon>Bacteria</taxon>
        <taxon>Bacillati</taxon>
        <taxon>Actinomycetota</taxon>
        <taxon>Actinomycetes</taxon>
        <taxon>Pseudonocardiales</taxon>
        <taxon>Pseudonocardiaceae</taxon>
        <taxon>Umezawaea</taxon>
    </lineage>
</organism>
<dbReference type="InterPro" id="IPR002938">
    <property type="entry name" value="FAD-bd"/>
</dbReference>
<name>A0A2T0TFR7_9PSEU</name>